<organism evidence="2">
    <name type="scientific">marine metagenome</name>
    <dbReference type="NCBI Taxonomy" id="408172"/>
    <lineage>
        <taxon>unclassified sequences</taxon>
        <taxon>metagenomes</taxon>
        <taxon>ecological metagenomes</taxon>
    </lineage>
</organism>
<dbReference type="GO" id="GO:0003824">
    <property type="term" value="F:catalytic activity"/>
    <property type="evidence" value="ECO:0007669"/>
    <property type="project" value="InterPro"/>
</dbReference>
<protein>
    <recommendedName>
        <fullName evidence="1">Amidase domain-containing protein</fullName>
    </recommendedName>
</protein>
<dbReference type="SUPFAM" id="SSF75304">
    <property type="entry name" value="Amidase signature (AS) enzymes"/>
    <property type="match status" value="1"/>
</dbReference>
<gene>
    <name evidence="2" type="ORF">METZ01_LOCUS265099</name>
</gene>
<sequence length="323" mass="34949">MTGADLLNTTISQVSRFIRERQLSPVELTRACIEQSERVDPILKAFTTMTPEYAMQRAQQAEKEISSGKYRGPLHGIPYTLKDVISTHGIRTTFGNPRMIDFKPQESATVHVLLEEAGAVLLGKVYSHIGRGDGPVMCYSPWNPDTSPGTTSGGSGAAVASGMGLLSIGTDTGGSVRHPASNCGVVGFKATFGRISRFGVWATSWTTDQAGPITKTVEDNAIAMECLAVHDSKDLVSLNLESSEYRTGITDSIQGVKIGLPVDYWVWKEWINQDEEDAVRNAVGVLEELGAEIVELSLPLAYEARANSLAAEGPVWLRDNFSD</sequence>
<dbReference type="InterPro" id="IPR000120">
    <property type="entry name" value="Amidase"/>
</dbReference>
<name>A0A382JKN0_9ZZZZ</name>
<dbReference type="PANTHER" id="PTHR11895">
    <property type="entry name" value="TRANSAMIDASE"/>
    <property type="match status" value="1"/>
</dbReference>
<dbReference type="Pfam" id="PF01425">
    <property type="entry name" value="Amidase"/>
    <property type="match status" value="1"/>
</dbReference>
<dbReference type="AlphaFoldDB" id="A0A382JKN0"/>
<accession>A0A382JKN0</accession>
<dbReference type="InterPro" id="IPR036928">
    <property type="entry name" value="AS_sf"/>
</dbReference>
<dbReference type="EMBL" id="UINC01074746">
    <property type="protein sequence ID" value="SVC12245.1"/>
    <property type="molecule type" value="Genomic_DNA"/>
</dbReference>
<dbReference type="InterPro" id="IPR023631">
    <property type="entry name" value="Amidase_dom"/>
</dbReference>
<evidence type="ECO:0000313" key="2">
    <source>
        <dbReference type="EMBL" id="SVC12245.1"/>
    </source>
</evidence>
<dbReference type="Gene3D" id="3.90.1300.10">
    <property type="entry name" value="Amidase signature (AS) domain"/>
    <property type="match status" value="1"/>
</dbReference>
<feature type="domain" description="Amidase" evidence="1">
    <location>
        <begin position="27"/>
        <end position="301"/>
    </location>
</feature>
<feature type="non-terminal residue" evidence="2">
    <location>
        <position position="323"/>
    </location>
</feature>
<reference evidence="2" key="1">
    <citation type="submission" date="2018-05" db="EMBL/GenBank/DDBJ databases">
        <authorList>
            <person name="Lanie J.A."/>
            <person name="Ng W.-L."/>
            <person name="Kazmierczak K.M."/>
            <person name="Andrzejewski T.M."/>
            <person name="Davidsen T.M."/>
            <person name="Wayne K.J."/>
            <person name="Tettelin H."/>
            <person name="Glass J.I."/>
            <person name="Rusch D."/>
            <person name="Podicherti R."/>
            <person name="Tsui H.-C.T."/>
            <person name="Winkler M.E."/>
        </authorList>
    </citation>
    <scope>NUCLEOTIDE SEQUENCE</scope>
</reference>
<dbReference type="PANTHER" id="PTHR11895:SF7">
    <property type="entry name" value="GLUTAMYL-TRNA(GLN) AMIDOTRANSFERASE SUBUNIT A, MITOCHONDRIAL"/>
    <property type="match status" value="1"/>
</dbReference>
<proteinExistence type="predicted"/>
<evidence type="ECO:0000259" key="1">
    <source>
        <dbReference type="Pfam" id="PF01425"/>
    </source>
</evidence>